<evidence type="ECO:0000256" key="1">
    <source>
        <dbReference type="SAM" id="MobiDB-lite"/>
    </source>
</evidence>
<sequence length="75" mass="8155">MSTALTLFLVVFALLAPFGVVAALAAQSYRGGQLRLHRDQFRAAAPLVGPLSRSDSEVRDRFERRPVWPGPGPHG</sequence>
<name>A0ABN9NTG9_9MYCO</name>
<protein>
    <submittedName>
        <fullName evidence="2">Uncharacterized protein</fullName>
    </submittedName>
</protein>
<gene>
    <name evidence="2" type="ORF">MU0050_000382</name>
</gene>
<dbReference type="Proteomes" id="UP001190466">
    <property type="component" value="Chromosome"/>
</dbReference>
<organism evidence="2 3">
    <name type="scientific">[Mycobacterium] wendilense</name>
    <dbReference type="NCBI Taxonomy" id="3064284"/>
    <lineage>
        <taxon>Bacteria</taxon>
        <taxon>Bacillati</taxon>
        <taxon>Actinomycetota</taxon>
        <taxon>Actinomycetes</taxon>
        <taxon>Mycobacteriales</taxon>
        <taxon>Mycobacteriaceae</taxon>
        <taxon>Mycolicibacter</taxon>
    </lineage>
</organism>
<evidence type="ECO:0000313" key="2">
    <source>
        <dbReference type="EMBL" id="CAJ1579187.1"/>
    </source>
</evidence>
<feature type="compositionally biased region" description="Basic and acidic residues" evidence="1">
    <location>
        <begin position="54"/>
        <end position="66"/>
    </location>
</feature>
<evidence type="ECO:0000313" key="3">
    <source>
        <dbReference type="Proteomes" id="UP001190466"/>
    </source>
</evidence>
<reference evidence="2 3" key="1">
    <citation type="submission" date="2023-08" db="EMBL/GenBank/DDBJ databases">
        <authorList>
            <person name="Folkvardsen B D."/>
            <person name="Norman A."/>
        </authorList>
    </citation>
    <scope>NUCLEOTIDE SEQUENCE [LARGE SCALE GENOMIC DNA]</scope>
    <source>
        <strain evidence="2 3">Mu0050</strain>
    </source>
</reference>
<dbReference type="EMBL" id="OY726395">
    <property type="protein sequence ID" value="CAJ1579187.1"/>
    <property type="molecule type" value="Genomic_DNA"/>
</dbReference>
<dbReference type="RefSeq" id="WP_316513882.1">
    <property type="nucleotide sequence ID" value="NZ_OY726395.1"/>
</dbReference>
<feature type="region of interest" description="Disordered" evidence="1">
    <location>
        <begin position="52"/>
        <end position="75"/>
    </location>
</feature>
<proteinExistence type="predicted"/>
<keyword evidence="3" id="KW-1185">Reference proteome</keyword>
<accession>A0ABN9NTG9</accession>